<comment type="caution">
    <text evidence="9">The sequence shown here is derived from an EMBL/GenBank/DDBJ whole genome shotgun (WGS) entry which is preliminary data.</text>
</comment>
<evidence type="ECO:0000256" key="8">
    <source>
        <dbReference type="RuleBase" id="RU362044"/>
    </source>
</evidence>
<proteinExistence type="inferred from homology"/>
<sequence>MASLSQVLLGPVAALGRATRDALASVGRVARFAGQGIAAALTPPWYPRQILSQFLSVGFYSLPVVGLTAWFTGAALALNIYSGGDRFNASTVMPQIVALGITRELGPVLAALMLAGRVASAMASEIGAMRATEQVDAMVTLSTDPRRYLIAPRLIAATISLPLLTLITDIIGIAGGMQVSHYLIDLAPGIYVTNTVDFITAWDVESGLIKAAVFGFIIGLMGCFHGDNAKGGARGVGRATTSAMVSAAVLILASDYLLTSVFARP</sequence>
<accession>A0A437ND53</accession>
<dbReference type="PANTHER" id="PTHR30188:SF4">
    <property type="entry name" value="PROTEIN TRIGALACTOSYLDIACYLGLYCEROL 1, CHLOROPLASTIC"/>
    <property type="match status" value="1"/>
</dbReference>
<dbReference type="EMBL" id="SACO01000001">
    <property type="protein sequence ID" value="RVU07865.1"/>
    <property type="molecule type" value="Genomic_DNA"/>
</dbReference>
<dbReference type="Pfam" id="PF02405">
    <property type="entry name" value="MlaE"/>
    <property type="match status" value="1"/>
</dbReference>
<feature type="transmembrane region" description="Helical" evidence="8">
    <location>
        <begin position="154"/>
        <end position="177"/>
    </location>
</feature>
<evidence type="ECO:0000256" key="1">
    <source>
        <dbReference type="ARBA" id="ARBA00003787"/>
    </source>
</evidence>
<keyword evidence="8" id="KW-0997">Cell inner membrane</keyword>
<feature type="transmembrane region" description="Helical" evidence="8">
    <location>
        <begin position="57"/>
        <end position="81"/>
    </location>
</feature>
<organism evidence="9 10">
    <name type="scientific">Novosphingobium umbonatum</name>
    <dbReference type="NCBI Taxonomy" id="1908524"/>
    <lineage>
        <taxon>Bacteria</taxon>
        <taxon>Pseudomonadati</taxon>
        <taxon>Pseudomonadota</taxon>
        <taxon>Alphaproteobacteria</taxon>
        <taxon>Sphingomonadales</taxon>
        <taxon>Sphingomonadaceae</taxon>
        <taxon>Novosphingobium</taxon>
    </lineage>
</organism>
<reference evidence="9 10" key="1">
    <citation type="submission" date="2019-01" db="EMBL/GenBank/DDBJ databases">
        <authorList>
            <person name="Chen W.-M."/>
        </authorList>
    </citation>
    <scope>NUCLEOTIDE SEQUENCE [LARGE SCALE GENOMIC DNA]</scope>
    <source>
        <strain evidence="9 10">FSY-9</strain>
    </source>
</reference>
<keyword evidence="6 8" id="KW-1133">Transmembrane helix</keyword>
<evidence type="ECO:0000313" key="9">
    <source>
        <dbReference type="EMBL" id="RVU07865.1"/>
    </source>
</evidence>
<gene>
    <name evidence="9" type="ORF">EOE18_01960</name>
</gene>
<dbReference type="InterPro" id="IPR030802">
    <property type="entry name" value="Permease_MalE"/>
</dbReference>
<protein>
    <submittedName>
        <fullName evidence="9">ABC transporter permease</fullName>
    </submittedName>
</protein>
<dbReference type="Proteomes" id="UP000282837">
    <property type="component" value="Unassembled WGS sequence"/>
</dbReference>
<dbReference type="PANTHER" id="PTHR30188">
    <property type="entry name" value="ABC TRANSPORTER PERMEASE PROTEIN-RELATED"/>
    <property type="match status" value="1"/>
</dbReference>
<keyword evidence="10" id="KW-1185">Reference proteome</keyword>
<comment type="caution">
    <text evidence="8">Lacks conserved residue(s) required for the propagation of feature annotation.</text>
</comment>
<evidence type="ECO:0000256" key="4">
    <source>
        <dbReference type="ARBA" id="ARBA00022448"/>
    </source>
</evidence>
<feature type="transmembrane region" description="Helical" evidence="8">
    <location>
        <begin position="236"/>
        <end position="258"/>
    </location>
</feature>
<evidence type="ECO:0000256" key="7">
    <source>
        <dbReference type="ARBA" id="ARBA00023136"/>
    </source>
</evidence>
<comment type="similarity">
    <text evidence="3 8">Belongs to the MlaE permease family.</text>
</comment>
<dbReference type="InterPro" id="IPR003453">
    <property type="entry name" value="ABC_MlaE_roteobac"/>
</dbReference>
<name>A0A437ND53_9SPHN</name>
<evidence type="ECO:0000256" key="2">
    <source>
        <dbReference type="ARBA" id="ARBA00004141"/>
    </source>
</evidence>
<feature type="transmembrane region" description="Helical" evidence="8">
    <location>
        <begin position="207"/>
        <end position="224"/>
    </location>
</feature>
<evidence type="ECO:0000256" key="6">
    <source>
        <dbReference type="ARBA" id="ARBA00022989"/>
    </source>
</evidence>
<comment type="function">
    <text evidence="1">Could be part of an ABC transporter complex.</text>
</comment>
<keyword evidence="7 8" id="KW-0472">Membrane</keyword>
<evidence type="ECO:0000313" key="10">
    <source>
        <dbReference type="Proteomes" id="UP000282837"/>
    </source>
</evidence>
<dbReference type="GO" id="GO:0043190">
    <property type="term" value="C:ATP-binding cassette (ABC) transporter complex"/>
    <property type="evidence" value="ECO:0007669"/>
    <property type="project" value="InterPro"/>
</dbReference>
<dbReference type="RefSeq" id="WP_127705620.1">
    <property type="nucleotide sequence ID" value="NZ_SACO01000001.1"/>
</dbReference>
<keyword evidence="8" id="KW-1003">Cell membrane</keyword>
<comment type="subcellular location">
    <subcellularLocation>
        <location evidence="8">Cell inner membrane</location>
        <topology evidence="8">Multi-pass membrane protein</topology>
    </subcellularLocation>
    <subcellularLocation>
        <location evidence="2">Membrane</location>
        <topology evidence="2">Multi-pass membrane protein</topology>
    </subcellularLocation>
</comment>
<dbReference type="NCBIfam" id="TIGR00056">
    <property type="entry name" value="MlaE family lipid ABC transporter permease subunit"/>
    <property type="match status" value="1"/>
</dbReference>
<dbReference type="AlphaFoldDB" id="A0A437ND53"/>
<keyword evidence="4" id="KW-0813">Transport</keyword>
<evidence type="ECO:0000256" key="5">
    <source>
        <dbReference type="ARBA" id="ARBA00022692"/>
    </source>
</evidence>
<evidence type="ECO:0000256" key="3">
    <source>
        <dbReference type="ARBA" id="ARBA00007556"/>
    </source>
</evidence>
<keyword evidence="5 8" id="KW-0812">Transmembrane</keyword>
<dbReference type="GO" id="GO:0005548">
    <property type="term" value="F:phospholipid transporter activity"/>
    <property type="evidence" value="ECO:0007669"/>
    <property type="project" value="TreeGrafter"/>
</dbReference>
<dbReference type="OrthoDB" id="9806241at2"/>